<evidence type="ECO:0000256" key="6">
    <source>
        <dbReference type="ARBA" id="ARBA00022989"/>
    </source>
</evidence>
<dbReference type="PANTHER" id="PTHR24286:SF209">
    <property type="entry name" value="BETA-AMYRIN 28-OXIDASE-LIKE"/>
    <property type="match status" value="1"/>
</dbReference>
<dbReference type="GO" id="GO:0016705">
    <property type="term" value="F:oxidoreductase activity, acting on paired donors, with incorporation or reduction of molecular oxygen"/>
    <property type="evidence" value="ECO:0007669"/>
    <property type="project" value="InterPro"/>
</dbReference>
<keyword evidence="7 10" id="KW-0560">Oxidoreductase</keyword>
<evidence type="ECO:0000256" key="5">
    <source>
        <dbReference type="ARBA" id="ARBA00022723"/>
    </source>
</evidence>
<gene>
    <name evidence="11" type="ORF">L1049_019071</name>
</gene>
<evidence type="ECO:0000256" key="9">
    <source>
        <dbReference type="PIRSR" id="PIRSR602401-1"/>
    </source>
</evidence>
<proteinExistence type="inferred from homology"/>
<dbReference type="Gene3D" id="1.10.630.10">
    <property type="entry name" value="Cytochrome P450"/>
    <property type="match status" value="1"/>
</dbReference>
<evidence type="ECO:0000256" key="7">
    <source>
        <dbReference type="ARBA" id="ARBA00023002"/>
    </source>
</evidence>
<feature type="binding site" description="axial binding residue" evidence="9">
    <location>
        <position position="408"/>
    </location>
    <ligand>
        <name>heme</name>
        <dbReference type="ChEBI" id="CHEBI:30413"/>
    </ligand>
    <ligandPart>
        <name>Fe</name>
        <dbReference type="ChEBI" id="CHEBI:18248"/>
    </ligandPart>
</feature>
<evidence type="ECO:0000256" key="4">
    <source>
        <dbReference type="ARBA" id="ARBA00022692"/>
    </source>
</evidence>
<evidence type="ECO:0000256" key="8">
    <source>
        <dbReference type="ARBA" id="ARBA00023004"/>
    </source>
</evidence>
<dbReference type="GO" id="GO:0016125">
    <property type="term" value="P:sterol metabolic process"/>
    <property type="evidence" value="ECO:0007669"/>
    <property type="project" value="TreeGrafter"/>
</dbReference>
<keyword evidence="4" id="KW-0812">Transmembrane</keyword>
<keyword evidence="9 10" id="KW-0349">Heme</keyword>
<dbReference type="Pfam" id="PF00067">
    <property type="entry name" value="p450"/>
    <property type="match status" value="1"/>
</dbReference>
<dbReference type="SUPFAM" id="SSF48264">
    <property type="entry name" value="Cytochrome P450"/>
    <property type="match status" value="1"/>
</dbReference>
<dbReference type="InterPro" id="IPR001128">
    <property type="entry name" value="Cyt_P450"/>
</dbReference>
<comment type="cofactor">
    <cofactor evidence="1 9">
        <name>heme</name>
        <dbReference type="ChEBI" id="CHEBI:30413"/>
    </cofactor>
</comment>
<evidence type="ECO:0000256" key="1">
    <source>
        <dbReference type="ARBA" id="ARBA00001971"/>
    </source>
</evidence>
<protein>
    <recommendedName>
        <fullName evidence="13">Cytochrome P450</fullName>
    </recommendedName>
</protein>
<dbReference type="EMBL" id="JBBPBK010000012">
    <property type="protein sequence ID" value="KAK9274257.1"/>
    <property type="molecule type" value="Genomic_DNA"/>
</dbReference>
<dbReference type="InterPro" id="IPR017972">
    <property type="entry name" value="Cyt_P450_CS"/>
</dbReference>
<evidence type="ECO:0000313" key="11">
    <source>
        <dbReference type="EMBL" id="KAK9274257.1"/>
    </source>
</evidence>
<dbReference type="PRINTS" id="PR00463">
    <property type="entry name" value="EP450I"/>
</dbReference>
<keyword evidence="8 9" id="KW-0408">Iron</keyword>
<dbReference type="AlphaFoldDB" id="A0AAP0RAZ9"/>
<dbReference type="GO" id="GO:0004497">
    <property type="term" value="F:monooxygenase activity"/>
    <property type="evidence" value="ECO:0007669"/>
    <property type="project" value="UniProtKB-KW"/>
</dbReference>
<evidence type="ECO:0000256" key="10">
    <source>
        <dbReference type="RuleBase" id="RU000461"/>
    </source>
</evidence>
<dbReference type="FunFam" id="1.10.630.10:FF:000022">
    <property type="entry name" value="Taxadiene 5-alpha hydroxylase"/>
    <property type="match status" value="1"/>
</dbReference>
<keyword evidence="6" id="KW-0472">Membrane</keyword>
<sequence length="463" mass="52953">MTVVHTFTQLHDEPIDHNGSLGWPLIGETPDFLRAGQNGEPHKFIRERMDKHDSRVFKTSLLGEPMAVFCGQETSSCLATRISWSPLVTATGDEAKRMRRMLMTFLNPDALRSYVERMEIVTQQHISTHWDGSRTKSLLYYNRVNYKGKEEVRVFPIVKLYTFELACRLFTSIDDPSHISKLAAQFNVFLKGVIDLPINLPGTTFYHAMRAANAIREELQVIATQRRVDLEEKKASPKQDLLSHLLATADASGKFLTEMEIIDNILLLLFAGHDTTRSAITLLMRYLGDLPQVYEKVLKEQIDIAMSKEPGELLQWEDIQKMRYSWSVVSEVMRLSPPASGAFREALTDITYAGYTIPRGWKLYWSTGSTQRDQTFFQNPEEFDASRFEGAGPTSYSYVPFGGGPRMCPGQEFARLQILVFLHNMVKRFRWDLLIPDENFGYNPMLAPSKGLPIRLRPHKFEA</sequence>
<evidence type="ECO:0000256" key="2">
    <source>
        <dbReference type="ARBA" id="ARBA00004167"/>
    </source>
</evidence>
<dbReference type="InterPro" id="IPR036396">
    <property type="entry name" value="Cyt_P450_sf"/>
</dbReference>
<dbReference type="GO" id="GO:0016020">
    <property type="term" value="C:membrane"/>
    <property type="evidence" value="ECO:0007669"/>
    <property type="project" value="UniProtKB-SubCell"/>
</dbReference>
<keyword evidence="12" id="KW-1185">Reference proteome</keyword>
<dbReference type="GO" id="GO:0020037">
    <property type="term" value="F:heme binding"/>
    <property type="evidence" value="ECO:0007669"/>
    <property type="project" value="InterPro"/>
</dbReference>
<keyword evidence="6" id="KW-1133">Transmembrane helix</keyword>
<dbReference type="CDD" id="cd11043">
    <property type="entry name" value="CYP90-like"/>
    <property type="match status" value="1"/>
</dbReference>
<name>A0AAP0RAZ9_LIQFO</name>
<comment type="subcellular location">
    <subcellularLocation>
        <location evidence="2">Membrane</location>
        <topology evidence="2">Single-pass membrane protein</topology>
    </subcellularLocation>
</comment>
<comment type="caution">
    <text evidence="11">The sequence shown here is derived from an EMBL/GenBank/DDBJ whole genome shotgun (WGS) entry which is preliminary data.</text>
</comment>
<accession>A0AAP0RAZ9</accession>
<evidence type="ECO:0008006" key="13">
    <source>
        <dbReference type="Google" id="ProtNLM"/>
    </source>
</evidence>
<dbReference type="PROSITE" id="PS00086">
    <property type="entry name" value="CYTOCHROME_P450"/>
    <property type="match status" value="1"/>
</dbReference>
<dbReference type="PANTHER" id="PTHR24286">
    <property type="entry name" value="CYTOCHROME P450 26"/>
    <property type="match status" value="1"/>
</dbReference>
<comment type="similarity">
    <text evidence="3 10">Belongs to the cytochrome P450 family.</text>
</comment>
<dbReference type="Proteomes" id="UP001415857">
    <property type="component" value="Unassembled WGS sequence"/>
</dbReference>
<dbReference type="PRINTS" id="PR00385">
    <property type="entry name" value="P450"/>
</dbReference>
<keyword evidence="10" id="KW-0503">Monooxygenase</keyword>
<evidence type="ECO:0000313" key="12">
    <source>
        <dbReference type="Proteomes" id="UP001415857"/>
    </source>
</evidence>
<dbReference type="GO" id="GO:0005506">
    <property type="term" value="F:iron ion binding"/>
    <property type="evidence" value="ECO:0007669"/>
    <property type="project" value="InterPro"/>
</dbReference>
<keyword evidence="5 9" id="KW-0479">Metal-binding</keyword>
<evidence type="ECO:0000256" key="3">
    <source>
        <dbReference type="ARBA" id="ARBA00010617"/>
    </source>
</evidence>
<reference evidence="11 12" key="1">
    <citation type="journal article" date="2024" name="Plant J.">
        <title>Genome sequences and population genomics reveal climatic adaptation and genomic divergence between two closely related sweetgum species.</title>
        <authorList>
            <person name="Xu W.Q."/>
            <person name="Ren C.Q."/>
            <person name="Zhang X.Y."/>
            <person name="Comes H.P."/>
            <person name="Liu X.H."/>
            <person name="Li Y.G."/>
            <person name="Kettle C.J."/>
            <person name="Jalonen R."/>
            <person name="Gaisberger H."/>
            <person name="Ma Y.Z."/>
            <person name="Qiu Y.X."/>
        </authorList>
    </citation>
    <scope>NUCLEOTIDE SEQUENCE [LARGE SCALE GENOMIC DNA]</scope>
    <source>
        <strain evidence="11">Hangzhou</strain>
    </source>
</reference>
<dbReference type="InterPro" id="IPR002401">
    <property type="entry name" value="Cyt_P450_E_grp-I"/>
</dbReference>
<organism evidence="11 12">
    <name type="scientific">Liquidambar formosana</name>
    <name type="common">Formosan gum</name>
    <dbReference type="NCBI Taxonomy" id="63359"/>
    <lineage>
        <taxon>Eukaryota</taxon>
        <taxon>Viridiplantae</taxon>
        <taxon>Streptophyta</taxon>
        <taxon>Embryophyta</taxon>
        <taxon>Tracheophyta</taxon>
        <taxon>Spermatophyta</taxon>
        <taxon>Magnoliopsida</taxon>
        <taxon>eudicotyledons</taxon>
        <taxon>Gunneridae</taxon>
        <taxon>Pentapetalae</taxon>
        <taxon>Saxifragales</taxon>
        <taxon>Altingiaceae</taxon>
        <taxon>Liquidambar</taxon>
    </lineage>
</organism>